<keyword evidence="4" id="KW-1185">Reference proteome</keyword>
<dbReference type="PANTHER" id="PTHR13847:SF287">
    <property type="entry name" value="FAD-DEPENDENT OXIDOREDUCTASE DOMAIN-CONTAINING PROTEIN 1"/>
    <property type="match status" value="1"/>
</dbReference>
<dbReference type="Proteomes" id="UP001203512">
    <property type="component" value="Unassembled WGS sequence"/>
</dbReference>
<gene>
    <name evidence="3" type="ORF">MU848_13540</name>
</gene>
<feature type="domain" description="FAD dependent oxidoreductase" evidence="2">
    <location>
        <begin position="5"/>
        <end position="359"/>
    </location>
</feature>
<dbReference type="PROSITE" id="PS51257">
    <property type="entry name" value="PROKAR_LIPOPROTEIN"/>
    <property type="match status" value="1"/>
</dbReference>
<dbReference type="PANTHER" id="PTHR13847">
    <property type="entry name" value="SARCOSINE DEHYDROGENASE-RELATED"/>
    <property type="match status" value="1"/>
</dbReference>
<comment type="caution">
    <text evidence="3">The sequence shown here is derived from an EMBL/GenBank/DDBJ whole genome shotgun (WGS) entry which is preliminary data.</text>
</comment>
<name>A0ABT0DZW2_9SPHN</name>
<proteinExistence type="predicted"/>
<evidence type="ECO:0000256" key="1">
    <source>
        <dbReference type="ARBA" id="ARBA00023002"/>
    </source>
</evidence>
<protein>
    <submittedName>
        <fullName evidence="3">FAD-binding oxidoreductase</fullName>
    </submittedName>
</protein>
<evidence type="ECO:0000259" key="2">
    <source>
        <dbReference type="Pfam" id="PF01266"/>
    </source>
</evidence>
<dbReference type="SUPFAM" id="SSF51905">
    <property type="entry name" value="FAD/NAD(P)-binding domain"/>
    <property type="match status" value="1"/>
</dbReference>
<dbReference type="Pfam" id="PF01266">
    <property type="entry name" value="DAO"/>
    <property type="match status" value="1"/>
</dbReference>
<sequence length="385" mass="41472">MTRPRIAIIGAGTAGCGAALRAAELGADVIVLERDAPASGSSGRSAGVYNYQTLNPLDIEIRIRAKELFLRLERERELPLAKIGNVRVAYTDEHMDRLAEAVKVQRELGGMDSRLIDREGLRQLVPDMRVDDLAGGLFGPTDGHLDGYLLCTTLLEEAKEKGARVSVQTDVLSHSKTGRVHRLETSKGLVEADIVINAAGAWAGNVGKLLGHAVPIKPQVHEVFLVRLPRELDYTVPMVNLYMPGQEGEGLYFRQDGPDSLIAGLHTYEAIDGLDVDPDSFSPPSGDDHLITVATLLTERMGMDDFGFSNGWFGLYPISMDDRFQVGPYEADPSVLVVGGLGGVGVTSGSILGMCVAEWAISGKPATVPGVEELRPDRPSLSSFR</sequence>
<dbReference type="InterPro" id="IPR036188">
    <property type="entry name" value="FAD/NAD-bd_sf"/>
</dbReference>
<dbReference type="Gene3D" id="3.30.9.10">
    <property type="entry name" value="D-Amino Acid Oxidase, subunit A, domain 2"/>
    <property type="match status" value="1"/>
</dbReference>
<evidence type="ECO:0000313" key="4">
    <source>
        <dbReference type="Proteomes" id="UP001203512"/>
    </source>
</evidence>
<dbReference type="Gene3D" id="3.50.50.60">
    <property type="entry name" value="FAD/NAD(P)-binding domain"/>
    <property type="match status" value="1"/>
</dbReference>
<dbReference type="RefSeq" id="WP_201516261.1">
    <property type="nucleotide sequence ID" value="NZ_JALKHS010000010.1"/>
</dbReference>
<accession>A0ABT0DZW2</accession>
<dbReference type="EMBL" id="JALKHS010000010">
    <property type="protein sequence ID" value="MCK0532608.1"/>
    <property type="molecule type" value="Genomic_DNA"/>
</dbReference>
<reference evidence="3 4" key="1">
    <citation type="submission" date="2022-04" db="EMBL/GenBank/DDBJ databases">
        <authorList>
            <person name="Huq M.A."/>
        </authorList>
    </citation>
    <scope>NUCLEOTIDE SEQUENCE [LARGE SCALE GENOMIC DNA]</scope>
    <source>
        <strain evidence="3 4">MAH-33</strain>
    </source>
</reference>
<keyword evidence="1" id="KW-0560">Oxidoreductase</keyword>
<dbReference type="InterPro" id="IPR006076">
    <property type="entry name" value="FAD-dep_OxRdtase"/>
</dbReference>
<organism evidence="3 4">
    <name type="scientific">Sphingobium agri</name>
    <dbReference type="NCBI Taxonomy" id="2933566"/>
    <lineage>
        <taxon>Bacteria</taxon>
        <taxon>Pseudomonadati</taxon>
        <taxon>Pseudomonadota</taxon>
        <taxon>Alphaproteobacteria</taxon>
        <taxon>Sphingomonadales</taxon>
        <taxon>Sphingomonadaceae</taxon>
        <taxon>Sphingobium</taxon>
    </lineage>
</organism>
<evidence type="ECO:0000313" key="3">
    <source>
        <dbReference type="EMBL" id="MCK0532608.1"/>
    </source>
</evidence>